<keyword evidence="6" id="KW-1185">Reference proteome</keyword>
<reference evidence="5" key="1">
    <citation type="submission" date="2021-08" db="EMBL/GenBank/DDBJ databases">
        <title>WGS assembly of Ceratopteris richardii.</title>
        <authorList>
            <person name="Marchant D.B."/>
            <person name="Chen G."/>
            <person name="Jenkins J."/>
            <person name="Shu S."/>
            <person name="Leebens-Mack J."/>
            <person name="Grimwood J."/>
            <person name="Schmutz J."/>
            <person name="Soltis P."/>
            <person name="Soltis D."/>
            <person name="Chen Z.-H."/>
        </authorList>
    </citation>
    <scope>NUCLEOTIDE SEQUENCE</scope>
    <source>
        <strain evidence="5">Whitten #5841</strain>
        <tissue evidence="5">Leaf</tissue>
    </source>
</reference>
<dbReference type="OrthoDB" id="1668162at2759"/>
<feature type="compositionally biased region" description="Basic and acidic residues" evidence="3">
    <location>
        <begin position="36"/>
        <end position="46"/>
    </location>
</feature>
<dbReference type="Pfam" id="PF02181">
    <property type="entry name" value="FH2"/>
    <property type="match status" value="1"/>
</dbReference>
<proteinExistence type="inferred from homology"/>
<evidence type="ECO:0000256" key="2">
    <source>
        <dbReference type="RuleBase" id="RU361260"/>
    </source>
</evidence>
<feature type="compositionally biased region" description="Basic residues" evidence="3">
    <location>
        <begin position="57"/>
        <end position="69"/>
    </location>
</feature>
<sequence>MCDVSIYSVTSYYEGRSIDEENEFSSIFKHIGHKNDSVESMKKQQKTDAVGDTEKMGRRRFHSLKKFRAKKEEASVDNEGGSFKSSSSKSSSLPLLDRAKAVHKDDRGKALSRADAVKRSTRVSSVGSGSSAHEHELTAPAVGEVPSSGDPKKPSSENLMQDISDVDEEEDLYPHKPLFEDLYPYDPVDESIQIDEENALVEHQRQGSLDSYLSSAVATFNPLAEGKQLHTLNSLLRIERIESLRNHSSHAARMFHKPVDESLQIEEENTLQKNKRQGSLDSYLSSAVAAFPSLAEGKQLHSPNSVLRIEKIESSHNRSSHAAPMLYPVEGHVRLSTHQGPSTDNLHVSQRMAEQKQKPGTSFALLSLERPTNYHQSSRPKPGPHRANNAASQSMYTYSTKPVPPLPLPPALVSAEIRRNQRTANVETNLERPVKEVASALSNQLTMTSSQLPYHDKTKPLIGAVGLPVSKLSPFAAPPVSASENGPLSASSTISFVSTSNYESNAGPVSSMKSTLAPLTSASLQDDDTMAVTHLSSAHSHLSLSLSAPPPPPPPPPPLPPKSPPLLLGLKGSPPPPPPPPPPPSVLKVVGPLPPPPPPPPPLPTAPKDQPPPPPPPPPPAPKGPPPPPPPPKGQPPPPAPKGPPPPPPAPKGPAPPPPAPKGVVPPSAPRPPPPIVGGTKPPLPNSEVQPHNAEGDNQKLKQLHWDKLSADPSRSMVWDKLRAGSFRVDEDGIASRFGLAASSATVKKGSGKPSAVMNKKGPIDAKKAQNISIQLRALNLSSEEIHDALLEGDGLKPDLLEILVKMCPTPDEQRNLMKLSNEMPPDLGPAERFLISILQIPQAFQRLEAMQFKASFKEDISQITESIKILETACARIRDSRLFLKLLEAVLKTGNLMNRGTARGQAEAFKLDALLKLVDIKSADGKTTLLHFVVEEVAKSEGLRLIREDNETESTPEAELKDADIYRRGLEAIMTLFKEFETVKQAAGIDADYINQGVTKIATKLSALQSRLKNFQSKAGDAEDAKSKDTFEGNMELFCSEAAEDVARIKQDVDRVFDQVKEVIMYFHGNQREAQPLRILVIVRDFLSILERVCKDVGKSIKVAKRS</sequence>
<dbReference type="PRINTS" id="PR01217">
    <property type="entry name" value="PRICHEXTENSN"/>
</dbReference>
<dbReference type="PROSITE" id="PS51444">
    <property type="entry name" value="FH2"/>
    <property type="match status" value="1"/>
</dbReference>
<dbReference type="InterPro" id="IPR042201">
    <property type="entry name" value="FH2_Formin_sf"/>
</dbReference>
<organism evidence="5 6">
    <name type="scientific">Ceratopteris richardii</name>
    <name type="common">Triangle waterfern</name>
    <dbReference type="NCBI Taxonomy" id="49495"/>
    <lineage>
        <taxon>Eukaryota</taxon>
        <taxon>Viridiplantae</taxon>
        <taxon>Streptophyta</taxon>
        <taxon>Embryophyta</taxon>
        <taxon>Tracheophyta</taxon>
        <taxon>Polypodiopsida</taxon>
        <taxon>Polypodiidae</taxon>
        <taxon>Polypodiales</taxon>
        <taxon>Pteridineae</taxon>
        <taxon>Pteridaceae</taxon>
        <taxon>Parkerioideae</taxon>
        <taxon>Ceratopteris</taxon>
    </lineage>
</organism>
<dbReference type="PANTHER" id="PTHR23213">
    <property type="entry name" value="FORMIN-RELATED"/>
    <property type="match status" value="1"/>
</dbReference>
<name>A0A8T2S8E6_CERRI</name>
<evidence type="ECO:0000256" key="1">
    <source>
        <dbReference type="ARBA" id="ARBA00025793"/>
    </source>
</evidence>
<feature type="compositionally biased region" description="Pro residues" evidence="3">
    <location>
        <begin position="667"/>
        <end position="676"/>
    </location>
</feature>
<feature type="compositionally biased region" description="Low complexity" evidence="3">
    <location>
        <begin position="82"/>
        <end position="92"/>
    </location>
</feature>
<dbReference type="PANTHER" id="PTHR23213:SF368">
    <property type="entry name" value="HISTONE H3-K79 METHYLTRANSFERASE"/>
    <property type="match status" value="1"/>
</dbReference>
<feature type="compositionally biased region" description="Pro residues" evidence="3">
    <location>
        <begin position="573"/>
        <end position="585"/>
    </location>
</feature>
<comment type="caution">
    <text evidence="5">The sequence shown here is derived from an EMBL/GenBank/DDBJ whole genome shotgun (WGS) entry which is preliminary data.</text>
</comment>
<comment type="similarity">
    <text evidence="1">Belongs to the formin-like family. Class-I subfamily.</text>
</comment>
<gene>
    <name evidence="5" type="ORF">KP509_22G057800</name>
</gene>
<protein>
    <recommendedName>
        <fullName evidence="2">Formin-like protein</fullName>
    </recommendedName>
</protein>
<dbReference type="GO" id="GO:0045010">
    <property type="term" value="P:actin nucleation"/>
    <property type="evidence" value="ECO:0007669"/>
    <property type="project" value="InterPro"/>
</dbReference>
<evidence type="ECO:0000313" key="6">
    <source>
        <dbReference type="Proteomes" id="UP000825935"/>
    </source>
</evidence>
<feature type="compositionally biased region" description="Pro residues" evidence="3">
    <location>
        <begin position="548"/>
        <end position="564"/>
    </location>
</feature>
<dbReference type="InterPro" id="IPR015425">
    <property type="entry name" value="FH2_Formin"/>
</dbReference>
<feature type="region of interest" description="Disordered" evidence="3">
    <location>
        <begin position="541"/>
        <end position="699"/>
    </location>
</feature>
<feature type="region of interest" description="Disordered" evidence="3">
    <location>
        <begin position="36"/>
        <end position="158"/>
    </location>
</feature>
<feature type="compositionally biased region" description="Low complexity" evidence="3">
    <location>
        <begin position="122"/>
        <end position="131"/>
    </location>
</feature>
<dbReference type="AlphaFoldDB" id="A0A8T2S8E6"/>
<dbReference type="EMBL" id="CM035427">
    <property type="protein sequence ID" value="KAH7307410.1"/>
    <property type="molecule type" value="Genomic_DNA"/>
</dbReference>
<dbReference type="Gene3D" id="1.20.58.2220">
    <property type="entry name" value="Formin, FH2 domain"/>
    <property type="match status" value="1"/>
</dbReference>
<dbReference type="SMART" id="SM00498">
    <property type="entry name" value="FH2"/>
    <property type="match status" value="1"/>
</dbReference>
<dbReference type="Proteomes" id="UP000825935">
    <property type="component" value="Chromosome 22"/>
</dbReference>
<evidence type="ECO:0000259" key="4">
    <source>
        <dbReference type="PROSITE" id="PS51444"/>
    </source>
</evidence>
<dbReference type="SUPFAM" id="SSF101447">
    <property type="entry name" value="Formin homology 2 domain (FH2 domain)"/>
    <property type="match status" value="1"/>
</dbReference>
<accession>A0A8T2S8E6</accession>
<evidence type="ECO:0000313" key="5">
    <source>
        <dbReference type="EMBL" id="KAH7307410.1"/>
    </source>
</evidence>
<evidence type="ECO:0000256" key="3">
    <source>
        <dbReference type="SAM" id="MobiDB-lite"/>
    </source>
</evidence>
<feature type="compositionally biased region" description="Basic and acidic residues" evidence="3">
    <location>
        <begin position="97"/>
        <end position="109"/>
    </location>
</feature>
<feature type="compositionally biased region" description="Pro residues" evidence="3">
    <location>
        <begin position="592"/>
        <end position="661"/>
    </location>
</feature>
<dbReference type="OMA" id="WHSACES"/>
<feature type="domain" description="FH2" evidence="4">
    <location>
        <begin position="691"/>
        <end position="1108"/>
    </location>
</feature>
<dbReference type="GO" id="GO:0051015">
    <property type="term" value="F:actin filament binding"/>
    <property type="evidence" value="ECO:0007669"/>
    <property type="project" value="InterPro"/>
</dbReference>
<dbReference type="InterPro" id="IPR027643">
    <property type="entry name" value="Formin-like_plant"/>
</dbReference>